<dbReference type="Proteomes" id="UP000028712">
    <property type="component" value="Unassembled WGS sequence"/>
</dbReference>
<dbReference type="NCBIfam" id="NF047659">
    <property type="entry name" value="THC0290_0291_fam"/>
    <property type="match status" value="1"/>
</dbReference>
<organism evidence="1 3">
    <name type="scientific">Flavobacterium hydatis</name>
    <name type="common">Cytophaga aquatilis</name>
    <dbReference type="NCBI Taxonomy" id="991"/>
    <lineage>
        <taxon>Bacteria</taxon>
        <taxon>Pseudomonadati</taxon>
        <taxon>Bacteroidota</taxon>
        <taxon>Flavobacteriia</taxon>
        <taxon>Flavobacteriales</taxon>
        <taxon>Flavobacteriaceae</taxon>
        <taxon>Flavobacterium</taxon>
    </lineage>
</organism>
<dbReference type="AlphaFoldDB" id="A0A086AUK5"/>
<comment type="caution">
    <text evidence="1">The sequence shown here is derived from an EMBL/GenBank/DDBJ whole genome shotgun (WGS) entry which is preliminary data.</text>
</comment>
<name>A0A086AUK5_FLAHY</name>
<evidence type="ECO:0000313" key="4">
    <source>
        <dbReference type="Proteomes" id="UP000198424"/>
    </source>
</evidence>
<dbReference type="EMBL" id="JPRM01000001">
    <property type="protein sequence ID" value="KFF20369.1"/>
    <property type="molecule type" value="Genomic_DNA"/>
</dbReference>
<reference evidence="1 3" key="1">
    <citation type="submission" date="2014-07" db="EMBL/GenBank/DDBJ databases">
        <title>Genome of Flavobacterium hydatis DSM 2063.</title>
        <authorList>
            <person name="Pipes S.E."/>
            <person name="Stropko S.J."/>
            <person name="Newman J.D."/>
        </authorList>
    </citation>
    <scope>NUCLEOTIDE SEQUENCE [LARGE SCALE GENOMIC DNA]</scope>
    <source>
        <strain evidence="1 3">DSM 2063</strain>
    </source>
</reference>
<dbReference type="Proteomes" id="UP000198424">
    <property type="component" value="Unassembled WGS sequence"/>
</dbReference>
<protein>
    <submittedName>
        <fullName evidence="1">Glutamate dehydrogenase</fullName>
    </submittedName>
</protein>
<gene>
    <name evidence="2" type="ORF">B0A62_00660</name>
    <name evidence="1" type="ORF">IW20_01000</name>
</gene>
<evidence type="ECO:0000313" key="1">
    <source>
        <dbReference type="EMBL" id="KFF20369.1"/>
    </source>
</evidence>
<evidence type="ECO:0000313" key="2">
    <source>
        <dbReference type="EMBL" id="OXA98343.1"/>
    </source>
</evidence>
<reference evidence="2 4" key="2">
    <citation type="submission" date="2016-11" db="EMBL/GenBank/DDBJ databases">
        <title>Whole genomes of Flavobacteriaceae.</title>
        <authorList>
            <person name="Stine C."/>
            <person name="Li C."/>
            <person name="Tadesse D."/>
        </authorList>
    </citation>
    <scope>NUCLEOTIDE SEQUENCE [LARGE SCALE GENOMIC DNA]</scope>
    <source>
        <strain evidence="2 4">ATCC 29551</strain>
    </source>
</reference>
<proteinExistence type="predicted"/>
<dbReference type="EMBL" id="MUGY01000001">
    <property type="protein sequence ID" value="OXA98343.1"/>
    <property type="molecule type" value="Genomic_DNA"/>
</dbReference>
<accession>A0A086AUK5</accession>
<evidence type="ECO:0000313" key="3">
    <source>
        <dbReference type="Proteomes" id="UP000028712"/>
    </source>
</evidence>
<dbReference type="RefSeq" id="WP_035617627.1">
    <property type="nucleotide sequence ID" value="NZ_JBEWQG010000004.1"/>
</dbReference>
<sequence length="264" mass="29668">MFKNTVISLLISFIFSYNSEAQSRLAHEVGVIFGPSAFKSDYGQRNDNTTNTKNTGFGVGVVHFLNFSYNSRREAYFNEHFKVRTEISYNQTNFDHFGKTVDGNPTKIGVIQLKAMSGKTSVANLGTQLEYSPFMKMHDYENTIGSFSPYISGGVQFSYYNTKVSSSLGPLGNPATTFYKYLVPSDGHPYGFSSESGTVLSLTAGIGTHFKLAPMHDLLFEMRAQFYNSDWIDGLNPNSKVFTENKSNDSQVWFTLGYVYYLDY</sequence>
<dbReference type="STRING" id="991.IW20_01000"/>
<dbReference type="OrthoDB" id="1142271at2"/>
<keyword evidence="4" id="KW-1185">Reference proteome</keyword>
<dbReference type="eggNOG" id="COG3047">
    <property type="taxonomic scope" value="Bacteria"/>
</dbReference>